<evidence type="ECO:0000259" key="1">
    <source>
        <dbReference type="PROSITE" id="PS51186"/>
    </source>
</evidence>
<dbReference type="CDD" id="cd04301">
    <property type="entry name" value="NAT_SF"/>
    <property type="match status" value="1"/>
</dbReference>
<reference evidence="3" key="1">
    <citation type="journal article" date="2019" name="Int. J. Syst. Evol. Microbiol.">
        <title>The Global Catalogue of Microorganisms (GCM) 10K type strain sequencing project: providing services to taxonomists for standard genome sequencing and annotation.</title>
        <authorList>
            <consortium name="The Broad Institute Genomics Platform"/>
            <consortium name="The Broad Institute Genome Sequencing Center for Infectious Disease"/>
            <person name="Wu L."/>
            <person name="Ma J."/>
        </authorList>
    </citation>
    <scope>NUCLEOTIDE SEQUENCE [LARGE SCALE GENOMIC DNA]</scope>
    <source>
        <strain evidence="3">TISTR 1571</strain>
    </source>
</reference>
<dbReference type="Proteomes" id="UP001597452">
    <property type="component" value="Unassembled WGS sequence"/>
</dbReference>
<dbReference type="SUPFAM" id="SSF55729">
    <property type="entry name" value="Acyl-CoA N-acyltransferases (Nat)"/>
    <property type="match status" value="1"/>
</dbReference>
<dbReference type="EMBL" id="JBHUMZ010000011">
    <property type="protein sequence ID" value="MFD2637985.1"/>
    <property type="molecule type" value="Genomic_DNA"/>
</dbReference>
<accession>A0ABW5Q7T5</accession>
<dbReference type="PANTHER" id="PTHR39173">
    <property type="entry name" value="ACETYLTRANSFERASE"/>
    <property type="match status" value="1"/>
</dbReference>
<evidence type="ECO:0000313" key="2">
    <source>
        <dbReference type="EMBL" id="MFD2637985.1"/>
    </source>
</evidence>
<gene>
    <name evidence="2" type="ORF">ACFSW4_03710</name>
</gene>
<evidence type="ECO:0000313" key="3">
    <source>
        <dbReference type="Proteomes" id="UP001597452"/>
    </source>
</evidence>
<keyword evidence="3" id="KW-1185">Reference proteome</keyword>
<dbReference type="PANTHER" id="PTHR39173:SF1">
    <property type="entry name" value="ACETYLTRANSFERASE"/>
    <property type="match status" value="1"/>
</dbReference>
<protein>
    <submittedName>
        <fullName evidence="2">GNAT family N-acetyltransferase</fullName>
    </submittedName>
</protein>
<dbReference type="Pfam" id="PF13302">
    <property type="entry name" value="Acetyltransf_3"/>
    <property type="match status" value="1"/>
</dbReference>
<dbReference type="Gene3D" id="3.40.630.30">
    <property type="match status" value="1"/>
</dbReference>
<sequence>MKLVKPTLELKESFYEYLREWEKHNEKVVPTTLRKVNDQYEAYVKRWQNESQGIIREGWVANTTYFLVNEEGRILGSCNMRHELNKTLLQIGGHVGYGVRPTERGKGYATFMLKECLRHLKKMGIQKALITCNDDNIGSKKVIMNNGGIQDQSYTEQDGTIVNRFWIKL</sequence>
<dbReference type="InterPro" id="IPR000182">
    <property type="entry name" value="GNAT_dom"/>
</dbReference>
<dbReference type="PROSITE" id="PS51186">
    <property type="entry name" value="GNAT"/>
    <property type="match status" value="1"/>
</dbReference>
<comment type="caution">
    <text evidence="2">The sequence shown here is derived from an EMBL/GenBank/DDBJ whole genome shotgun (WGS) entry which is preliminary data.</text>
</comment>
<organism evidence="2 3">
    <name type="scientific">Piscibacillus salipiscarius</name>
    <dbReference type="NCBI Taxonomy" id="299480"/>
    <lineage>
        <taxon>Bacteria</taxon>
        <taxon>Bacillati</taxon>
        <taxon>Bacillota</taxon>
        <taxon>Bacilli</taxon>
        <taxon>Bacillales</taxon>
        <taxon>Bacillaceae</taxon>
        <taxon>Piscibacillus</taxon>
    </lineage>
</organism>
<name>A0ABW5Q7T5_9BACI</name>
<proteinExistence type="predicted"/>
<dbReference type="InterPro" id="IPR016181">
    <property type="entry name" value="Acyl_CoA_acyltransferase"/>
</dbReference>
<dbReference type="RefSeq" id="WP_377327524.1">
    <property type="nucleotide sequence ID" value="NZ_JBHUMZ010000011.1"/>
</dbReference>
<feature type="domain" description="N-acetyltransferase" evidence="1">
    <location>
        <begin position="1"/>
        <end position="169"/>
    </location>
</feature>